<reference evidence="1 2" key="1">
    <citation type="journal article" date="2014" name="Nature">
        <title>An environmental bacterial taxon with a large and distinct metabolic repertoire.</title>
        <authorList>
            <person name="Wilson M.C."/>
            <person name="Mori T."/>
            <person name="Ruckert C."/>
            <person name="Uria A.R."/>
            <person name="Helf M.J."/>
            <person name="Takada K."/>
            <person name="Gernert C."/>
            <person name="Steffens U.A."/>
            <person name="Heycke N."/>
            <person name="Schmitt S."/>
            <person name="Rinke C."/>
            <person name="Helfrich E.J."/>
            <person name="Brachmann A.O."/>
            <person name="Gurgui C."/>
            <person name="Wakimoto T."/>
            <person name="Kracht M."/>
            <person name="Crusemann M."/>
            <person name="Hentschel U."/>
            <person name="Abe I."/>
            <person name="Matsunaga S."/>
            <person name="Kalinowski J."/>
            <person name="Takeyama H."/>
            <person name="Piel J."/>
        </authorList>
    </citation>
    <scope>NUCLEOTIDE SEQUENCE [LARGE SCALE GENOMIC DNA]</scope>
    <source>
        <strain evidence="2">TSY2</strain>
    </source>
</reference>
<keyword evidence="2" id="KW-1185">Reference proteome</keyword>
<organism evidence="1 2">
    <name type="scientific">Candidatus Entotheonella gemina</name>
    <dbReference type="NCBI Taxonomy" id="1429439"/>
    <lineage>
        <taxon>Bacteria</taxon>
        <taxon>Pseudomonadati</taxon>
        <taxon>Nitrospinota/Tectimicrobiota group</taxon>
        <taxon>Candidatus Tectimicrobiota</taxon>
        <taxon>Candidatus Entotheonellia</taxon>
        <taxon>Candidatus Entotheonellales</taxon>
        <taxon>Candidatus Entotheonellaceae</taxon>
        <taxon>Candidatus Entotheonella</taxon>
    </lineage>
</organism>
<evidence type="ECO:0000313" key="1">
    <source>
        <dbReference type="EMBL" id="ETX06897.1"/>
    </source>
</evidence>
<accession>W4MB84</accession>
<dbReference type="AlphaFoldDB" id="W4MB84"/>
<dbReference type="HOGENOM" id="CLU_2192207_0_0_7"/>
<protein>
    <submittedName>
        <fullName evidence="1">Uncharacterized protein</fullName>
    </submittedName>
</protein>
<dbReference type="Proteomes" id="UP000019140">
    <property type="component" value="Unassembled WGS sequence"/>
</dbReference>
<evidence type="ECO:0000313" key="2">
    <source>
        <dbReference type="Proteomes" id="UP000019140"/>
    </source>
</evidence>
<name>W4MB84_9BACT</name>
<gene>
    <name evidence="1" type="ORF">ETSY2_14355</name>
</gene>
<sequence>MIFITRVPTHRNDGTPIHSDELETIKRRVWEAFGGLSIDGPGTGVWVADDGTVYDETSYILQVHCDRARYQEARELVTQIGRQLGQQAMYFEVRYFAGVDIIDISDAD</sequence>
<dbReference type="EMBL" id="AZHX01000576">
    <property type="protein sequence ID" value="ETX06897.1"/>
    <property type="molecule type" value="Genomic_DNA"/>
</dbReference>
<proteinExistence type="predicted"/>
<comment type="caution">
    <text evidence="1">The sequence shown here is derived from an EMBL/GenBank/DDBJ whole genome shotgun (WGS) entry which is preliminary data.</text>
</comment>